<dbReference type="Pfam" id="PF18758">
    <property type="entry name" value="KDZ"/>
    <property type="match status" value="1"/>
</dbReference>
<dbReference type="Pfam" id="PF18803">
    <property type="entry name" value="CxC2"/>
    <property type="match status" value="1"/>
</dbReference>
<name>A0AAD6XJA4_9AGAR</name>
<dbReference type="Proteomes" id="UP001222325">
    <property type="component" value="Unassembled WGS sequence"/>
</dbReference>
<reference evidence="2" key="1">
    <citation type="submission" date="2023-03" db="EMBL/GenBank/DDBJ databases">
        <title>Massive genome expansion in bonnet fungi (Mycena s.s.) driven by repeated elements and novel gene families across ecological guilds.</title>
        <authorList>
            <consortium name="Lawrence Berkeley National Laboratory"/>
            <person name="Harder C.B."/>
            <person name="Miyauchi S."/>
            <person name="Viragh M."/>
            <person name="Kuo A."/>
            <person name="Thoen E."/>
            <person name="Andreopoulos B."/>
            <person name="Lu D."/>
            <person name="Skrede I."/>
            <person name="Drula E."/>
            <person name="Henrissat B."/>
            <person name="Morin E."/>
            <person name="Kohler A."/>
            <person name="Barry K."/>
            <person name="LaButti K."/>
            <person name="Morin E."/>
            <person name="Salamov A."/>
            <person name="Lipzen A."/>
            <person name="Mereny Z."/>
            <person name="Hegedus B."/>
            <person name="Baldrian P."/>
            <person name="Stursova M."/>
            <person name="Weitz H."/>
            <person name="Taylor A."/>
            <person name="Grigoriev I.V."/>
            <person name="Nagy L.G."/>
            <person name="Martin F."/>
            <person name="Kauserud H."/>
        </authorList>
    </citation>
    <scope>NUCLEOTIDE SEQUENCE</scope>
    <source>
        <strain evidence="2">CBHHK173m</strain>
    </source>
</reference>
<evidence type="ECO:0000313" key="2">
    <source>
        <dbReference type="EMBL" id="KAJ7078587.1"/>
    </source>
</evidence>
<sequence length="955" mass="107896">MYGDALMRREGRGPWWSNGCVACGEANPAWRCEDCFGGQMICSSCITERHFAEPLHFLQEWQDGYFQGRTLRDLGLRYQVGHFRGEDCPFVHLTPRANGFVVLHDNGIHVIDIDFCGCPGSPSEVEQLINIGWYPATSTDPSTAASLSLLRRFHCLNLQARVPAYDFYNTLVILRDGAGLNKPPNRLQQFMNMIREYRHCQMCKRAGRLHDPTGIAGTEPGELCIVCRACPHPGINLPEGWEDAPPEIAWIYRLLVSKDANFKMKGRDRSTRERDPTLGPGWAYMVANDLYLKHLSKYVAEDEISHCVSFAALWTANNKRAKGLRASGVGSVSCSRHELFRPLGTGDLQKGERYCNMDYLFFSSLIGVTLLSIVSSYDIACQWGRNFWERAKKMPSHMKLSESIEVLFKVPKFHLPPHIKKCHGPYSFNYTRGVGRTDGEGVERNWSWLNWAARFISVMGPGAREDTIDDLCGFSNWKKTVDMGNALLRKMVLAIPKAMIHSRAFYAFSEGLREGHESDLLVWEKAVRAWEVDSELENPYEYPEVEAESMADVMSRISSEDHARVARDGAAAVLVKPAAFLLAGLEIEEQQAAVLLAAKRKAMTTIQATELQRRRTLLLGKVSALRDIQETYMPGLRQWITQQHPLPPPANNAKPETIKIYLPSSIPAAARNSVCIAGLAGHEDSLRNAQASEALRDLRSGLRTRTFAHQFKRKHTAGQGMWTKSRTLLDGIEDRIRSAAERYRAARAGLMALRGAGVWEQQFRVLGKDDIRGMNERLMNDQEKEDARKARLLAGLAADDDEAAVDAYGEAVELTVLFNLETGEGNRLLSWIWYTTTGSGDVAADGSLHPDIRVEWTKARARADRWREELILVDEEMRRVLVFCRWKAQWWTERVALRPSASPELAEGLRAYALEQAARETAWAIQWHGKWSAVELEEDDDEFTNDPVEEEEDIF</sequence>
<keyword evidence="3" id="KW-1185">Reference proteome</keyword>
<feature type="domain" description="CxC2-like cysteine cluster KDZ transposase-associated" evidence="1">
    <location>
        <begin position="71"/>
        <end position="178"/>
    </location>
</feature>
<dbReference type="CDD" id="cd19757">
    <property type="entry name" value="Bbox1"/>
    <property type="match status" value="1"/>
</dbReference>
<comment type="caution">
    <text evidence="2">The sequence shown here is derived from an EMBL/GenBank/DDBJ whole genome shotgun (WGS) entry which is preliminary data.</text>
</comment>
<dbReference type="AlphaFoldDB" id="A0AAD6XJA4"/>
<dbReference type="InterPro" id="IPR041457">
    <property type="entry name" value="CxC2_KDZ-assoc"/>
</dbReference>
<dbReference type="InterPro" id="IPR040521">
    <property type="entry name" value="KDZ"/>
</dbReference>
<accession>A0AAD6XJA4</accession>
<dbReference type="EMBL" id="JARJCN010000065">
    <property type="protein sequence ID" value="KAJ7078587.1"/>
    <property type="molecule type" value="Genomic_DNA"/>
</dbReference>
<proteinExistence type="predicted"/>
<protein>
    <recommendedName>
        <fullName evidence="1">CxC2-like cysteine cluster KDZ transposase-associated domain-containing protein</fullName>
    </recommendedName>
</protein>
<gene>
    <name evidence="2" type="ORF">B0H15DRAFT_924780</name>
</gene>
<evidence type="ECO:0000259" key="1">
    <source>
        <dbReference type="Pfam" id="PF18803"/>
    </source>
</evidence>
<evidence type="ECO:0000313" key="3">
    <source>
        <dbReference type="Proteomes" id="UP001222325"/>
    </source>
</evidence>
<dbReference type="PANTHER" id="PTHR33096:SF1">
    <property type="entry name" value="CXC1-LIKE CYSTEINE CLUSTER ASSOCIATED WITH KDZ TRANSPOSASES DOMAIN-CONTAINING PROTEIN"/>
    <property type="match status" value="1"/>
</dbReference>
<dbReference type="PANTHER" id="PTHR33096">
    <property type="entry name" value="CXC2 DOMAIN-CONTAINING PROTEIN"/>
    <property type="match status" value="1"/>
</dbReference>
<organism evidence="2 3">
    <name type="scientific">Mycena belliarum</name>
    <dbReference type="NCBI Taxonomy" id="1033014"/>
    <lineage>
        <taxon>Eukaryota</taxon>
        <taxon>Fungi</taxon>
        <taxon>Dikarya</taxon>
        <taxon>Basidiomycota</taxon>
        <taxon>Agaricomycotina</taxon>
        <taxon>Agaricomycetes</taxon>
        <taxon>Agaricomycetidae</taxon>
        <taxon>Agaricales</taxon>
        <taxon>Marasmiineae</taxon>
        <taxon>Mycenaceae</taxon>
        <taxon>Mycena</taxon>
    </lineage>
</organism>